<feature type="compositionally biased region" description="Pro residues" evidence="1">
    <location>
        <begin position="422"/>
        <end position="441"/>
    </location>
</feature>
<feature type="region of interest" description="Disordered" evidence="1">
    <location>
        <begin position="755"/>
        <end position="831"/>
    </location>
</feature>
<feature type="compositionally biased region" description="Basic and acidic residues" evidence="1">
    <location>
        <begin position="460"/>
        <end position="475"/>
    </location>
</feature>
<dbReference type="Proteomes" id="UP001652620">
    <property type="component" value="Chromosome 5"/>
</dbReference>
<evidence type="ECO:0000313" key="4">
    <source>
        <dbReference type="RefSeq" id="XP_049314503.1"/>
    </source>
</evidence>
<feature type="compositionally biased region" description="Pro residues" evidence="1">
    <location>
        <begin position="396"/>
        <end position="408"/>
    </location>
</feature>
<dbReference type="GeneID" id="125778914"/>
<feature type="region of interest" description="Disordered" evidence="1">
    <location>
        <begin position="863"/>
        <end position="891"/>
    </location>
</feature>
<feature type="region of interest" description="Disordered" evidence="1">
    <location>
        <begin position="374"/>
        <end position="580"/>
    </location>
</feature>
<sequence length="927" mass="103824">MRQLWQFVIYATILSLCEVCNSTTTKPYTEDETTTIIPVTTTTNSNTFETTTLTTPTNLSEPLPTLAAKLVRQRRQHPYTVIRHVVRSPKRGTKSRRRQKWPKYKYGPPNYSIGHPITYYKPTKQYLPEISEAPKYSSIDEFDLTNHFNSADYDAHAPKGNHYEDQTMDLDFYSNTDHSFPEEPKVTHIEYSTYDAKKEVPTYSYTSTKTEIRKPYLKVQNYKGSKHHGGGYEMSSSSSGDSGYEDTHSFIPPDNVYDMHPMSSYDTPSPQHDGNYYDYTPVDTSSHSNTHIPAAKYGVPDTNIPVLFTPPAKQPDYHVPKPTAADSYSIYDKKIPNAGYNSVKTSGHTSFAEPPPKTNVEITYSPSYEITLPPSNHKPAAVEDYRPVPGHFAEPPAEPTPSYHPPKGPVYRPTTTYRIPETPAPPAYSPTPPPPPPPSYHPPETHDPPESHAPPSYDLPESHEIASYEETDLHEPPSYQPPEMHAPTSYEVPELPHAPPSYQPPEPPIHPPSSGFEVPAPHPPPAYNAPEPPPPQPPSTYGPPGPNFSSPSAPSQYPQPDYISPSNNLPINSKYMPPAYDYPRSSYEVPIYDPIPFEASNNDEHEAYPPHTFENQHIDNHAQSASSPIPTADAPATRHPANNFNTPSPTRITKGFKVKTKRKRLRNSTPAVTTKHILDAPELEEAFEAGQRHKNQLALSPDTVVNESNYVEAQRHDEPNYFLPTITPDVGNDNSYVSTAWNPIRIRAASTPTALPAATATKAQTPSVPVPAPTAARPKERRQNSGRQRQQQQQQSVAPSYTPTNGVTTRTRQTTTPQHSASENNQVTVDKSRSYSYYGGTSTIPKVNDPSTYRTRANTYRQPTRAPPVTRQNVPTSNRDRVRDEPVPHRTTKSVFETTYFKSPRNEHLERHLSAFAQSLPKNHKLY</sequence>
<accession>A0ABM3JZ51</accession>
<keyword evidence="2" id="KW-0732">Signal</keyword>
<protein>
    <submittedName>
        <fullName evidence="4">Uncharacterized protein LOC125778914</fullName>
    </submittedName>
</protein>
<feature type="compositionally biased region" description="Basic and acidic residues" evidence="1">
    <location>
        <begin position="602"/>
        <end position="620"/>
    </location>
</feature>
<proteinExistence type="predicted"/>
<feature type="compositionally biased region" description="Low complexity" evidence="1">
    <location>
        <begin position="233"/>
        <end position="242"/>
    </location>
</feature>
<evidence type="ECO:0000256" key="2">
    <source>
        <dbReference type="SAM" id="SignalP"/>
    </source>
</evidence>
<gene>
    <name evidence="4" type="primary">LOC125778914</name>
</gene>
<name>A0ABM3JZ51_BACDO</name>
<feature type="compositionally biased region" description="Pro residues" evidence="1">
    <location>
        <begin position="520"/>
        <end position="546"/>
    </location>
</feature>
<feature type="compositionally biased region" description="Polar residues" evidence="1">
    <location>
        <begin position="640"/>
        <end position="651"/>
    </location>
</feature>
<organism evidence="3 4">
    <name type="scientific">Bactrocera dorsalis</name>
    <name type="common">Oriental fruit fly</name>
    <name type="synonym">Dacus dorsalis</name>
    <dbReference type="NCBI Taxonomy" id="27457"/>
    <lineage>
        <taxon>Eukaryota</taxon>
        <taxon>Metazoa</taxon>
        <taxon>Ecdysozoa</taxon>
        <taxon>Arthropoda</taxon>
        <taxon>Hexapoda</taxon>
        <taxon>Insecta</taxon>
        <taxon>Pterygota</taxon>
        <taxon>Neoptera</taxon>
        <taxon>Endopterygota</taxon>
        <taxon>Diptera</taxon>
        <taxon>Brachycera</taxon>
        <taxon>Muscomorpha</taxon>
        <taxon>Tephritoidea</taxon>
        <taxon>Tephritidae</taxon>
        <taxon>Bactrocera</taxon>
        <taxon>Bactrocera</taxon>
    </lineage>
</organism>
<feature type="compositionally biased region" description="Basic and acidic residues" evidence="1">
    <location>
        <begin position="878"/>
        <end position="888"/>
    </location>
</feature>
<evidence type="ECO:0000256" key="1">
    <source>
        <dbReference type="SAM" id="MobiDB-lite"/>
    </source>
</evidence>
<keyword evidence="3" id="KW-1185">Reference proteome</keyword>
<feature type="region of interest" description="Disordered" evidence="1">
    <location>
        <begin position="597"/>
        <end position="652"/>
    </location>
</feature>
<feature type="compositionally biased region" description="Low complexity" evidence="1">
    <location>
        <begin position="755"/>
        <end position="767"/>
    </location>
</feature>
<feature type="compositionally biased region" description="Low complexity" evidence="1">
    <location>
        <begin position="785"/>
        <end position="795"/>
    </location>
</feature>
<feature type="compositionally biased region" description="Low complexity" evidence="1">
    <location>
        <begin position="802"/>
        <end position="818"/>
    </location>
</feature>
<feature type="chain" id="PRO_5047518358" evidence="2">
    <location>
        <begin position="23"/>
        <end position="927"/>
    </location>
</feature>
<feature type="region of interest" description="Disordered" evidence="1">
    <location>
        <begin position="225"/>
        <end position="247"/>
    </location>
</feature>
<evidence type="ECO:0000313" key="3">
    <source>
        <dbReference type="Proteomes" id="UP001652620"/>
    </source>
</evidence>
<feature type="compositionally biased region" description="Low complexity" evidence="1">
    <location>
        <begin position="549"/>
        <end position="560"/>
    </location>
</feature>
<feature type="compositionally biased region" description="Polar residues" evidence="1">
    <location>
        <begin position="819"/>
        <end position="829"/>
    </location>
</feature>
<feature type="signal peptide" evidence="2">
    <location>
        <begin position="1"/>
        <end position="22"/>
    </location>
</feature>
<dbReference type="RefSeq" id="XP_049314503.1">
    <property type="nucleotide sequence ID" value="XM_049458546.1"/>
</dbReference>
<feature type="compositionally biased region" description="Pro residues" evidence="1">
    <location>
        <begin position="496"/>
        <end position="511"/>
    </location>
</feature>
<reference evidence="4" key="1">
    <citation type="submission" date="2025-08" db="UniProtKB">
        <authorList>
            <consortium name="RefSeq"/>
        </authorList>
    </citation>
    <scope>IDENTIFICATION</scope>
    <source>
        <tissue evidence="4">Adult</tissue>
    </source>
</reference>